<name>A0A2H3BVK1_9AGAR</name>
<feature type="non-terminal residue" evidence="1">
    <location>
        <position position="141"/>
    </location>
</feature>
<reference evidence="2" key="1">
    <citation type="journal article" date="2017" name="Nat. Ecol. Evol.">
        <title>Genome expansion and lineage-specific genetic innovations in the forest pathogenic fungi Armillaria.</title>
        <authorList>
            <person name="Sipos G."/>
            <person name="Prasanna A.N."/>
            <person name="Walter M.C."/>
            <person name="O'Connor E."/>
            <person name="Balint B."/>
            <person name="Krizsan K."/>
            <person name="Kiss B."/>
            <person name="Hess J."/>
            <person name="Varga T."/>
            <person name="Slot J."/>
            <person name="Riley R."/>
            <person name="Boka B."/>
            <person name="Rigling D."/>
            <person name="Barry K."/>
            <person name="Lee J."/>
            <person name="Mihaltcheva S."/>
            <person name="LaButti K."/>
            <person name="Lipzen A."/>
            <person name="Waldron R."/>
            <person name="Moloney N.M."/>
            <person name="Sperisen C."/>
            <person name="Kredics L."/>
            <person name="Vagvoelgyi C."/>
            <person name="Patrignani A."/>
            <person name="Fitzpatrick D."/>
            <person name="Nagy I."/>
            <person name="Doyle S."/>
            <person name="Anderson J.B."/>
            <person name="Grigoriev I.V."/>
            <person name="Gueldener U."/>
            <person name="Muensterkoetter M."/>
            <person name="Nagy L.G."/>
        </authorList>
    </citation>
    <scope>NUCLEOTIDE SEQUENCE [LARGE SCALE GENOMIC DNA]</scope>
    <source>
        <strain evidence="2">28-4</strain>
    </source>
</reference>
<keyword evidence="2" id="KW-1185">Reference proteome</keyword>
<dbReference type="AlphaFoldDB" id="A0A2H3BVK1"/>
<accession>A0A2H3BVK1</accession>
<organism evidence="1 2">
    <name type="scientific">Armillaria solidipes</name>
    <dbReference type="NCBI Taxonomy" id="1076256"/>
    <lineage>
        <taxon>Eukaryota</taxon>
        <taxon>Fungi</taxon>
        <taxon>Dikarya</taxon>
        <taxon>Basidiomycota</taxon>
        <taxon>Agaricomycotina</taxon>
        <taxon>Agaricomycetes</taxon>
        <taxon>Agaricomycetidae</taxon>
        <taxon>Agaricales</taxon>
        <taxon>Marasmiineae</taxon>
        <taxon>Physalacriaceae</taxon>
        <taxon>Armillaria</taxon>
    </lineage>
</organism>
<dbReference type="Proteomes" id="UP000218334">
    <property type="component" value="Unassembled WGS sequence"/>
</dbReference>
<evidence type="ECO:0000313" key="2">
    <source>
        <dbReference type="Proteomes" id="UP000218334"/>
    </source>
</evidence>
<sequence length="141" mass="16071">WFLALMVYFEGYELGDRWKDTLGCWSVWEGRTGFVDLKGAKFSLPPRGHPEEIGVWIKNYQRIKPAIESIQKFADAWWTWWQGMQPEWRGAQDGGGAMGSKYRGDIKGDWEKVEKHGQNGFASPLAGLVWWGAAVMNSDAT</sequence>
<protein>
    <submittedName>
        <fullName evidence="1">Uncharacterized protein</fullName>
    </submittedName>
</protein>
<dbReference type="STRING" id="1076256.A0A2H3BVK1"/>
<proteinExistence type="predicted"/>
<evidence type="ECO:0000313" key="1">
    <source>
        <dbReference type="EMBL" id="PBK67933.1"/>
    </source>
</evidence>
<feature type="non-terminal residue" evidence="1">
    <location>
        <position position="1"/>
    </location>
</feature>
<dbReference type="EMBL" id="KZ293434">
    <property type="protein sequence ID" value="PBK67933.1"/>
    <property type="molecule type" value="Genomic_DNA"/>
</dbReference>
<gene>
    <name evidence="1" type="ORF">ARMSODRAFT_855721</name>
</gene>